<keyword evidence="2" id="KW-1185">Reference proteome</keyword>
<dbReference type="EMBL" id="FN595767">
    <property type="protein sequence ID" value="CCB52167.1"/>
    <property type="molecule type" value="Genomic_DNA"/>
</dbReference>
<evidence type="ECO:0000313" key="1">
    <source>
        <dbReference type="EMBL" id="CCB52167.1"/>
    </source>
</evidence>
<name>F6HJ01_VITVI</name>
<organism evidence="1 2">
    <name type="scientific">Vitis vinifera</name>
    <name type="common">Grape</name>
    <dbReference type="NCBI Taxonomy" id="29760"/>
    <lineage>
        <taxon>Eukaryota</taxon>
        <taxon>Viridiplantae</taxon>
        <taxon>Streptophyta</taxon>
        <taxon>Embryophyta</taxon>
        <taxon>Tracheophyta</taxon>
        <taxon>Spermatophyta</taxon>
        <taxon>Magnoliopsida</taxon>
        <taxon>eudicotyledons</taxon>
        <taxon>Gunneridae</taxon>
        <taxon>Pentapetalae</taxon>
        <taxon>rosids</taxon>
        <taxon>Vitales</taxon>
        <taxon>Vitaceae</taxon>
        <taxon>Viteae</taxon>
        <taxon>Vitis</taxon>
    </lineage>
</organism>
<gene>
    <name evidence="1" type="ordered locus">VIT_13s0047g00800</name>
</gene>
<protein>
    <submittedName>
        <fullName evidence="1">Uncharacterized protein</fullName>
    </submittedName>
</protein>
<dbReference type="Proteomes" id="UP000009183">
    <property type="component" value="Chromosome 13"/>
</dbReference>
<reference evidence="2" key="1">
    <citation type="journal article" date="2007" name="Nature">
        <title>The grapevine genome sequence suggests ancestral hexaploidization in major angiosperm phyla.</title>
        <authorList>
            <consortium name="The French-Italian Public Consortium for Grapevine Genome Characterization."/>
            <person name="Jaillon O."/>
            <person name="Aury J.-M."/>
            <person name="Noel B."/>
            <person name="Policriti A."/>
            <person name="Clepet C."/>
            <person name="Casagrande A."/>
            <person name="Choisne N."/>
            <person name="Aubourg S."/>
            <person name="Vitulo N."/>
            <person name="Jubin C."/>
            <person name="Vezzi A."/>
            <person name="Legeai F."/>
            <person name="Hugueney P."/>
            <person name="Dasilva C."/>
            <person name="Horner D."/>
            <person name="Mica E."/>
            <person name="Jublot D."/>
            <person name="Poulain J."/>
            <person name="Bruyere C."/>
            <person name="Billault A."/>
            <person name="Segurens B."/>
            <person name="Gouyvenoux M."/>
            <person name="Ugarte E."/>
            <person name="Cattonaro F."/>
            <person name="Anthouard V."/>
            <person name="Vico V."/>
            <person name="Del Fabbro C."/>
            <person name="Alaux M."/>
            <person name="Di Gaspero G."/>
            <person name="Dumas V."/>
            <person name="Felice N."/>
            <person name="Paillard S."/>
            <person name="Juman I."/>
            <person name="Moroldo M."/>
            <person name="Scalabrin S."/>
            <person name="Canaguier A."/>
            <person name="Le Clainche I."/>
            <person name="Malacrida G."/>
            <person name="Durand E."/>
            <person name="Pesole G."/>
            <person name="Laucou V."/>
            <person name="Chatelet P."/>
            <person name="Merdinoglu D."/>
            <person name="Delledonne M."/>
            <person name="Pezzotti M."/>
            <person name="Lecharny A."/>
            <person name="Scarpelli C."/>
            <person name="Artiguenave F."/>
            <person name="Pe M.E."/>
            <person name="Valle G."/>
            <person name="Morgante M."/>
            <person name="Caboche M."/>
            <person name="Adam-Blondon A.-F."/>
            <person name="Weissenbach J."/>
            <person name="Quetier F."/>
            <person name="Wincker P."/>
        </authorList>
    </citation>
    <scope>NUCLEOTIDE SEQUENCE [LARGE SCALE GENOMIC DNA]</scope>
    <source>
        <strain evidence="2">cv. Pinot noir / PN40024</strain>
    </source>
</reference>
<sequence length="49" mass="5330">MAAMWPAISYLAAWRPLYKGGSRVWLIPSVALRKLRGATVASFVSGDAH</sequence>
<dbReference type="InParanoid" id="F6HJ01"/>
<dbReference type="PaxDb" id="29760-VIT_13s0047g00800.t01"/>
<dbReference type="AlphaFoldDB" id="F6HJ01"/>
<accession>F6HJ01</accession>
<dbReference type="HOGENOM" id="CLU_3145535_0_0_1"/>
<evidence type="ECO:0000313" key="2">
    <source>
        <dbReference type="Proteomes" id="UP000009183"/>
    </source>
</evidence>
<proteinExistence type="predicted"/>